<evidence type="ECO:0000256" key="12">
    <source>
        <dbReference type="ARBA" id="ARBA00061423"/>
    </source>
</evidence>
<dbReference type="InterPro" id="IPR001160">
    <property type="entry name" value="Peptidase_M20C"/>
</dbReference>
<evidence type="ECO:0000256" key="7">
    <source>
        <dbReference type="ARBA" id="ARBA00023049"/>
    </source>
</evidence>
<proteinExistence type="inferred from homology"/>
<evidence type="ECO:0000256" key="17">
    <source>
        <dbReference type="ARBA" id="ARBA00078074"/>
    </source>
</evidence>
<dbReference type="KEGG" id="fho:H9Q81_09195"/>
<keyword evidence="20" id="KW-1185">Reference proteome</keyword>
<evidence type="ECO:0000256" key="3">
    <source>
        <dbReference type="ARBA" id="ARBA00022670"/>
    </source>
</evidence>
<keyword evidence="5" id="KW-0378">Hydrolase</keyword>
<dbReference type="Pfam" id="PF01546">
    <property type="entry name" value="Peptidase_M20"/>
    <property type="match status" value="1"/>
</dbReference>
<keyword evidence="6" id="KW-0862">Zinc</keyword>
<dbReference type="EMBL" id="CP060637">
    <property type="protein sequence ID" value="QNM16258.1"/>
    <property type="molecule type" value="Genomic_DNA"/>
</dbReference>
<accession>A0A7G9GZM6</accession>
<evidence type="ECO:0000256" key="8">
    <source>
        <dbReference type="ARBA" id="ARBA00023285"/>
    </source>
</evidence>
<gene>
    <name evidence="19" type="ORF">H9Q81_09195</name>
</gene>
<evidence type="ECO:0000256" key="6">
    <source>
        <dbReference type="ARBA" id="ARBA00022833"/>
    </source>
</evidence>
<evidence type="ECO:0000256" key="14">
    <source>
        <dbReference type="ARBA" id="ARBA00075285"/>
    </source>
</evidence>
<evidence type="ECO:0000256" key="4">
    <source>
        <dbReference type="ARBA" id="ARBA00022723"/>
    </source>
</evidence>
<evidence type="ECO:0000313" key="19">
    <source>
        <dbReference type="EMBL" id="QNM16258.1"/>
    </source>
</evidence>
<evidence type="ECO:0000259" key="18">
    <source>
        <dbReference type="Pfam" id="PF07687"/>
    </source>
</evidence>
<dbReference type="Pfam" id="PF07687">
    <property type="entry name" value="M20_dimer"/>
    <property type="match status" value="1"/>
</dbReference>
<evidence type="ECO:0000256" key="1">
    <source>
        <dbReference type="ARBA" id="ARBA00001941"/>
    </source>
</evidence>
<dbReference type="GO" id="GO:0005829">
    <property type="term" value="C:cytosol"/>
    <property type="evidence" value="ECO:0007669"/>
    <property type="project" value="TreeGrafter"/>
</dbReference>
<evidence type="ECO:0000256" key="9">
    <source>
        <dbReference type="ARBA" id="ARBA00036421"/>
    </source>
</evidence>
<dbReference type="InterPro" id="IPR002933">
    <property type="entry name" value="Peptidase_M20"/>
</dbReference>
<dbReference type="AlphaFoldDB" id="A0A7G9GZM6"/>
<evidence type="ECO:0000256" key="15">
    <source>
        <dbReference type="ARBA" id="ARBA00076004"/>
    </source>
</evidence>
<evidence type="ECO:0000256" key="5">
    <source>
        <dbReference type="ARBA" id="ARBA00022801"/>
    </source>
</evidence>
<evidence type="ECO:0000256" key="13">
    <source>
        <dbReference type="ARBA" id="ARBA00071271"/>
    </source>
</evidence>
<keyword evidence="8" id="KW-0170">Cobalt</keyword>
<dbReference type="FunFam" id="3.40.630.10:FF:000018">
    <property type="entry name" value="Aminoacyl-histidine dipeptidase PepD"/>
    <property type="match status" value="1"/>
</dbReference>
<evidence type="ECO:0000256" key="16">
    <source>
        <dbReference type="ARBA" id="ARBA00077688"/>
    </source>
</evidence>
<name>A0A7G9GZM6_9FUSO</name>
<dbReference type="Gene3D" id="3.40.630.10">
    <property type="entry name" value="Zn peptidases"/>
    <property type="match status" value="2"/>
</dbReference>
<evidence type="ECO:0000256" key="11">
    <source>
        <dbReference type="ARBA" id="ARBA00044252"/>
    </source>
</evidence>
<feature type="domain" description="Peptidase M20 dimerisation" evidence="18">
    <location>
        <begin position="209"/>
        <end position="269"/>
    </location>
</feature>
<dbReference type="PIRSF" id="PIRSF016599">
    <property type="entry name" value="Xaa-His_dipept"/>
    <property type="match status" value="1"/>
</dbReference>
<dbReference type="GO" id="GO:0070573">
    <property type="term" value="F:metallodipeptidase activity"/>
    <property type="evidence" value="ECO:0007669"/>
    <property type="project" value="TreeGrafter"/>
</dbReference>
<dbReference type="RefSeq" id="WP_101475182.1">
    <property type="nucleotide sequence ID" value="NZ_CP060637.1"/>
</dbReference>
<dbReference type="PANTHER" id="PTHR43501">
    <property type="entry name" value="CYTOSOL NON-SPECIFIC DIPEPTIDASE"/>
    <property type="match status" value="1"/>
</dbReference>
<keyword evidence="4" id="KW-0479">Metal-binding</keyword>
<dbReference type="EC" id="3.4.13.18" evidence="10"/>
<dbReference type="FunFam" id="3.40.630.10:FF:000015">
    <property type="entry name" value="Aminoacyl-histidine dipeptidase PepD"/>
    <property type="match status" value="1"/>
</dbReference>
<dbReference type="Proteomes" id="UP000515913">
    <property type="component" value="Chromosome"/>
</dbReference>
<comment type="catalytic activity">
    <reaction evidence="9">
        <text>Hydrolysis of dipeptides, preferentially hydrophobic dipeptides including prolyl amino acids.</text>
        <dbReference type="EC" id="3.4.13.18"/>
    </reaction>
</comment>
<evidence type="ECO:0000256" key="2">
    <source>
        <dbReference type="ARBA" id="ARBA00001947"/>
    </source>
</evidence>
<comment type="similarity">
    <text evidence="12">Belongs to the peptidase M20C family.</text>
</comment>
<dbReference type="PRINTS" id="PR00934">
    <property type="entry name" value="XHISDIPTASE"/>
</dbReference>
<protein>
    <recommendedName>
        <fullName evidence="13">Cytosol non-specific dipeptidase</fullName>
        <ecNumber evidence="10">3.4.13.18</ecNumber>
    </recommendedName>
    <alternativeName>
        <fullName evidence="16">Aminoacyl-histidine dipeptidase</fullName>
    </alternativeName>
    <alternativeName>
        <fullName evidence="15">Beta-alanyl-histidine dipeptidase</fullName>
    </alternativeName>
    <alternativeName>
        <fullName evidence="14">Carnosinase</fullName>
    </alternativeName>
    <alternativeName>
        <fullName evidence="11">Peptidase D</fullName>
    </alternativeName>
    <alternativeName>
        <fullName evidence="17">Xaa-His dipeptidase</fullName>
    </alternativeName>
</protein>
<evidence type="ECO:0000313" key="20">
    <source>
        <dbReference type="Proteomes" id="UP000515913"/>
    </source>
</evidence>
<keyword evidence="7" id="KW-0482">Metalloprotease</keyword>
<comment type="cofactor">
    <cofactor evidence="1">
        <name>Co(2+)</name>
        <dbReference type="ChEBI" id="CHEBI:48828"/>
    </cofactor>
</comment>
<dbReference type="GO" id="GO:0006508">
    <property type="term" value="P:proteolysis"/>
    <property type="evidence" value="ECO:0007669"/>
    <property type="project" value="UniProtKB-KW"/>
</dbReference>
<organism evidence="19 20">
    <name type="scientific">Fusobacterium hominis</name>
    <dbReference type="NCBI Taxonomy" id="2764326"/>
    <lineage>
        <taxon>Bacteria</taxon>
        <taxon>Fusobacteriati</taxon>
        <taxon>Fusobacteriota</taxon>
        <taxon>Fusobacteriia</taxon>
        <taxon>Fusobacteriales</taxon>
        <taxon>Fusobacteriaceae</taxon>
        <taxon>Fusobacterium</taxon>
    </lineage>
</organism>
<dbReference type="InterPro" id="IPR011650">
    <property type="entry name" value="Peptidase_M20_dimer"/>
</dbReference>
<dbReference type="CDD" id="cd03890">
    <property type="entry name" value="M20_pepD"/>
    <property type="match status" value="1"/>
</dbReference>
<reference evidence="19 20" key="1">
    <citation type="submission" date="2020-08" db="EMBL/GenBank/DDBJ databases">
        <authorList>
            <person name="Liu C."/>
            <person name="Sun Q."/>
        </authorList>
    </citation>
    <scope>NUCLEOTIDE SEQUENCE [LARGE SCALE GENOMIC DNA]</scope>
    <source>
        <strain evidence="19 20">NSJ-57</strain>
    </source>
</reference>
<comment type="cofactor">
    <cofactor evidence="2">
        <name>Zn(2+)</name>
        <dbReference type="ChEBI" id="CHEBI:29105"/>
    </cofactor>
</comment>
<dbReference type="NCBIfam" id="TIGR01893">
    <property type="entry name" value="aa-his-dipept"/>
    <property type="match status" value="1"/>
</dbReference>
<evidence type="ECO:0000256" key="10">
    <source>
        <dbReference type="ARBA" id="ARBA00038976"/>
    </source>
</evidence>
<dbReference type="SUPFAM" id="SSF53187">
    <property type="entry name" value="Zn-dependent exopeptidases"/>
    <property type="match status" value="1"/>
</dbReference>
<sequence length="475" mass="53759">MLRKLEGLKPERVFYYFEEISKIPRESYNEKEISDYLIEFGKRLNLETYQDKHYNVILRKKGCEDLPTVIIQGHMDMVCEKENESNHDFKKDPIKLVVDKNILRADKTTLGGDNGIALAMGMAILEDESIKNGIELLVTTSEEVDLNGALSLEPNLLKGKMLINLDSEDEGIVTVGSAGGVEIDIALPITKHEVPHASVYTIVLDKLQGGHSGTEINQNRCNANKIMAELLEELSKDDKFTLVEISGGSKDNAIPRRSKAIIASNENMEDKIIIACNKLKEKYIKLEPEIHFEVETTIGKNIIAISKESFKKYLKTIKELPTGVNTMMKEYPEIVESSDNLAIVKTLDDCINIIISLRSSEPSVLEELKNKISDILKDNEAKFEFSAGYPEWRFRADSKLRDKALEVYKKMYNKDMKVEVIHAGLECGAISQNYSDIDFISIGPNLREVHTPSEYLEIDSVERVYNYLIELIKSL</sequence>
<dbReference type="GO" id="GO:0046872">
    <property type="term" value="F:metal ion binding"/>
    <property type="evidence" value="ECO:0007669"/>
    <property type="project" value="UniProtKB-KW"/>
</dbReference>
<keyword evidence="3" id="KW-0645">Protease</keyword>
<dbReference type="PANTHER" id="PTHR43501:SF1">
    <property type="entry name" value="CYTOSOL NON-SPECIFIC DIPEPTIDASE"/>
    <property type="match status" value="1"/>
</dbReference>